<dbReference type="KEGG" id="sco:SCO3120"/>
<organism evidence="1 2">
    <name type="scientific">Streptomyces coelicolor (strain ATCC BAA-471 / A3(2) / M145)</name>
    <dbReference type="NCBI Taxonomy" id="100226"/>
    <lineage>
        <taxon>Bacteria</taxon>
        <taxon>Bacillati</taxon>
        <taxon>Actinomycetota</taxon>
        <taxon>Actinomycetes</taxon>
        <taxon>Kitasatosporales</taxon>
        <taxon>Streptomycetaceae</taxon>
        <taxon>Streptomyces</taxon>
        <taxon>Streptomyces albidoflavus group</taxon>
    </lineage>
</organism>
<dbReference type="AlphaFoldDB" id="Q9F2N0"/>
<evidence type="ECO:0000313" key="2">
    <source>
        <dbReference type="Proteomes" id="UP000001973"/>
    </source>
</evidence>
<dbReference type="Proteomes" id="UP000001973">
    <property type="component" value="Chromosome"/>
</dbReference>
<dbReference type="EMBL" id="AL645882">
    <property type="protein sequence ID" value="CAC09561.1"/>
    <property type="molecule type" value="Genomic_DNA"/>
</dbReference>
<sequence>MALESRLVEGAAIGADEFGPELLRACRIGVLVMLGSLLTKTTFSRRSYGLVLAPFRPVQAYAHREEFAG</sequence>
<dbReference type="InParanoid" id="Q9F2N0"/>
<gene>
    <name evidence="1" type="ordered locus">SCO3120</name>
    <name evidence="1" type="ORF">SCE41.29c</name>
</gene>
<proteinExistence type="predicted"/>
<dbReference type="PaxDb" id="100226-SCO3120"/>
<protein>
    <submittedName>
        <fullName evidence="1">Uncharacterized protein</fullName>
    </submittedName>
</protein>
<evidence type="ECO:0000313" key="1">
    <source>
        <dbReference type="EMBL" id="CAC09561.1"/>
    </source>
</evidence>
<reference evidence="1 2" key="1">
    <citation type="journal article" date="1996" name="Mol. Microbiol.">
        <title>A set of ordered cosmids and a detailed genetic and physical map for the 8 Mb Streptomyces coelicolor A3(2) chromosome.</title>
        <authorList>
            <person name="Redenbach M."/>
            <person name="Kieser H.M."/>
            <person name="Denapaite D."/>
            <person name="Eichner A."/>
            <person name="Cullum J."/>
            <person name="Kinashi H."/>
            <person name="Hopwood D.A."/>
        </authorList>
    </citation>
    <scope>NUCLEOTIDE SEQUENCE [LARGE SCALE GENOMIC DNA]</scope>
    <source>
        <strain evidence="2">ATCC BAA-471 / A3(2) / M145</strain>
    </source>
</reference>
<dbReference type="EMBL" id="AL939115">
    <property type="protein sequence ID" value="CAC09561.1"/>
    <property type="molecule type" value="Genomic_DNA"/>
</dbReference>
<keyword evidence="2" id="KW-1185">Reference proteome</keyword>
<reference evidence="1 2" key="2">
    <citation type="journal article" date="2002" name="Nature">
        <title>Complete genome sequence of the model actinomycete Streptomyces coelicolor A3(2).</title>
        <authorList>
            <person name="Bentley S.D."/>
            <person name="Chater K.F."/>
            <person name="Cerdeno-Tarraga A.M."/>
            <person name="Challis G.L."/>
            <person name="Thomson N.R."/>
            <person name="James K.D."/>
            <person name="Harris D.E."/>
            <person name="Quail M.A."/>
            <person name="Kieser H."/>
            <person name="Harper D."/>
            <person name="Bateman A."/>
            <person name="Brown S."/>
            <person name="Chandra G."/>
            <person name="Chen C.W."/>
            <person name="Collins M."/>
            <person name="Cronin A."/>
            <person name="Fraser A."/>
            <person name="Goble A."/>
            <person name="Hidalgo J."/>
            <person name="Hornsby T."/>
            <person name="Howarth S."/>
            <person name="Huang C.H."/>
            <person name="Kieser T."/>
            <person name="Larke L."/>
            <person name="Murphy L."/>
            <person name="Oliver K."/>
            <person name="O'Neil S."/>
            <person name="Rabbinowitsch E."/>
            <person name="Rajandream M.A."/>
            <person name="Rutherford K."/>
            <person name="Rutter S."/>
            <person name="Seeger K."/>
            <person name="Saunders D."/>
            <person name="Sharp S."/>
            <person name="Squares R."/>
            <person name="Squares S."/>
            <person name="Taylor K."/>
            <person name="Warren T."/>
            <person name="Wietzorrek A."/>
            <person name="Woodward J."/>
            <person name="Barrell B.G."/>
            <person name="Parkhill J."/>
            <person name="Hopwood D.A."/>
        </authorList>
    </citation>
    <scope>NUCLEOTIDE SEQUENCE [LARGE SCALE GENOMIC DNA]</scope>
    <source>
        <strain evidence="2">ATCC BAA-471 / A3(2) / M145</strain>
    </source>
</reference>
<name>Q9F2N0_STRCO</name>
<accession>Q9F2N0</accession>
<dbReference type="HOGENOM" id="CLU_2773989_0_0_11"/>